<evidence type="ECO:0000256" key="2">
    <source>
        <dbReference type="HAMAP-Rule" id="MF_00984"/>
    </source>
</evidence>
<dbReference type="Pfam" id="PF00436">
    <property type="entry name" value="SSB"/>
    <property type="match status" value="1"/>
</dbReference>
<evidence type="ECO:0000313" key="6">
    <source>
        <dbReference type="Proteomes" id="UP001500266"/>
    </source>
</evidence>
<evidence type="ECO:0000313" key="5">
    <source>
        <dbReference type="EMBL" id="GAA4157653.1"/>
    </source>
</evidence>
<gene>
    <name evidence="5" type="ORF">GCM10022416_59270</name>
</gene>
<dbReference type="EMBL" id="BAABDO010000159">
    <property type="protein sequence ID" value="GAA4157653.1"/>
    <property type="molecule type" value="Genomic_DNA"/>
</dbReference>
<organism evidence="5 6">
    <name type="scientific">Actinomadura keratinilytica</name>
    <dbReference type="NCBI Taxonomy" id="547461"/>
    <lineage>
        <taxon>Bacteria</taxon>
        <taxon>Bacillati</taxon>
        <taxon>Actinomycetota</taxon>
        <taxon>Actinomycetes</taxon>
        <taxon>Streptosporangiales</taxon>
        <taxon>Thermomonosporaceae</taxon>
        <taxon>Actinomadura</taxon>
    </lineage>
</organism>
<dbReference type="CDD" id="cd04496">
    <property type="entry name" value="SSB_OBF"/>
    <property type="match status" value="1"/>
</dbReference>
<comment type="subunit">
    <text evidence="2">Homotetramer.</text>
</comment>
<proteinExistence type="inferred from homology"/>
<keyword evidence="6" id="KW-1185">Reference proteome</keyword>
<dbReference type="RefSeq" id="WP_345025059.1">
    <property type="nucleotide sequence ID" value="NZ_BAABDO010000159.1"/>
</dbReference>
<name>A0ABP7ZHB6_9ACTN</name>
<feature type="region of interest" description="Disordered" evidence="4">
    <location>
        <begin position="127"/>
        <end position="164"/>
    </location>
</feature>
<dbReference type="HAMAP" id="MF_00984">
    <property type="entry name" value="SSB"/>
    <property type="match status" value="1"/>
</dbReference>
<dbReference type="GO" id="GO:0003677">
    <property type="term" value="F:DNA binding"/>
    <property type="evidence" value="ECO:0007669"/>
    <property type="project" value="UniProtKB-KW"/>
</dbReference>
<dbReference type="InterPro" id="IPR011344">
    <property type="entry name" value="ssDNA-bd"/>
</dbReference>
<evidence type="ECO:0000256" key="4">
    <source>
        <dbReference type="SAM" id="MobiDB-lite"/>
    </source>
</evidence>
<sequence length="164" mass="17654">MAIGDTEITLAGNLVQEPALRFTPTGQAIATFRVASTSRLFDRQTGEWRDGDSLFLTCSAWRQTAENLTESGLAKGDRVIVHGRLRQRSYEAKDGTPRTAYEIDVLDVGPSLRNAVAKVTRIQRHTATTGGVGNAAGTADAPRTPADDPWASPPSTDTDDEPPF</sequence>
<protein>
    <recommendedName>
        <fullName evidence="2 3">Single-stranded DNA-binding protein</fullName>
        <shortName evidence="2">SSB</shortName>
    </recommendedName>
</protein>
<evidence type="ECO:0000256" key="1">
    <source>
        <dbReference type="ARBA" id="ARBA00023125"/>
    </source>
</evidence>
<dbReference type="InterPro" id="IPR012340">
    <property type="entry name" value="NA-bd_OB-fold"/>
</dbReference>
<dbReference type="Proteomes" id="UP001500266">
    <property type="component" value="Unassembled WGS sequence"/>
</dbReference>
<dbReference type="PROSITE" id="PS50935">
    <property type="entry name" value="SSB"/>
    <property type="match status" value="1"/>
</dbReference>
<dbReference type="NCBIfam" id="TIGR00621">
    <property type="entry name" value="ssb"/>
    <property type="match status" value="1"/>
</dbReference>
<comment type="caution">
    <text evidence="5">The sequence shown here is derived from an EMBL/GenBank/DDBJ whole genome shotgun (WGS) entry which is preliminary data.</text>
</comment>
<keyword evidence="1 2" id="KW-0238">DNA-binding</keyword>
<evidence type="ECO:0000256" key="3">
    <source>
        <dbReference type="RuleBase" id="RU000524"/>
    </source>
</evidence>
<reference evidence="6" key="1">
    <citation type="journal article" date="2019" name="Int. J. Syst. Evol. Microbiol.">
        <title>The Global Catalogue of Microorganisms (GCM) 10K type strain sequencing project: providing services to taxonomists for standard genome sequencing and annotation.</title>
        <authorList>
            <consortium name="The Broad Institute Genomics Platform"/>
            <consortium name="The Broad Institute Genome Sequencing Center for Infectious Disease"/>
            <person name="Wu L."/>
            <person name="Ma J."/>
        </authorList>
    </citation>
    <scope>NUCLEOTIDE SEQUENCE [LARGE SCALE GENOMIC DNA]</scope>
    <source>
        <strain evidence="6">JCM 17316</strain>
    </source>
</reference>
<comment type="caution">
    <text evidence="2">Lacks conserved residue(s) required for the propagation of feature annotation.</text>
</comment>
<dbReference type="InterPro" id="IPR000424">
    <property type="entry name" value="Primosome_PriB/ssb"/>
</dbReference>
<dbReference type="Gene3D" id="2.40.50.140">
    <property type="entry name" value="Nucleic acid-binding proteins"/>
    <property type="match status" value="1"/>
</dbReference>
<accession>A0ABP7ZHB6</accession>
<dbReference type="SUPFAM" id="SSF50249">
    <property type="entry name" value="Nucleic acid-binding proteins"/>
    <property type="match status" value="1"/>
</dbReference>